<reference evidence="2" key="1">
    <citation type="submission" date="2020-03" db="EMBL/GenBank/DDBJ databases">
        <title>The deep terrestrial virosphere.</title>
        <authorList>
            <person name="Holmfeldt K."/>
            <person name="Nilsson E."/>
            <person name="Simone D."/>
            <person name="Lopez-Fernandez M."/>
            <person name="Wu X."/>
            <person name="de Brujin I."/>
            <person name="Lundin D."/>
            <person name="Andersson A."/>
            <person name="Bertilsson S."/>
            <person name="Dopson M."/>
        </authorList>
    </citation>
    <scope>NUCLEOTIDE SEQUENCE</scope>
    <source>
        <strain evidence="2">MM415A00352</strain>
    </source>
</reference>
<dbReference type="EMBL" id="MT142499">
    <property type="protein sequence ID" value="QJA82943.1"/>
    <property type="molecule type" value="Genomic_DNA"/>
</dbReference>
<protein>
    <recommendedName>
        <fullName evidence="1">GATA-type domain-containing protein</fullName>
    </recommendedName>
</protein>
<dbReference type="GO" id="GO:0043565">
    <property type="term" value="F:sequence-specific DNA binding"/>
    <property type="evidence" value="ECO:0007669"/>
    <property type="project" value="InterPro"/>
</dbReference>
<gene>
    <name evidence="2" type="ORF">MM415A00352_0045</name>
</gene>
<dbReference type="AlphaFoldDB" id="A0A6M3KLL5"/>
<accession>A0A6M3KLL5</accession>
<name>A0A6M3KLL5_9ZZZZ</name>
<dbReference type="InterPro" id="IPR000679">
    <property type="entry name" value="Znf_GATA"/>
</dbReference>
<evidence type="ECO:0000313" key="2">
    <source>
        <dbReference type="EMBL" id="QJA82943.1"/>
    </source>
</evidence>
<feature type="domain" description="GATA-type" evidence="1">
    <location>
        <begin position="44"/>
        <end position="72"/>
    </location>
</feature>
<dbReference type="SUPFAM" id="SSF57716">
    <property type="entry name" value="Glucocorticoid receptor-like (DNA-binding domain)"/>
    <property type="match status" value="1"/>
</dbReference>
<dbReference type="PROSITE" id="PS50114">
    <property type="entry name" value="GATA_ZN_FINGER_2"/>
    <property type="match status" value="1"/>
</dbReference>
<proteinExistence type="predicted"/>
<dbReference type="GO" id="GO:0006355">
    <property type="term" value="P:regulation of DNA-templated transcription"/>
    <property type="evidence" value="ECO:0007669"/>
    <property type="project" value="InterPro"/>
</dbReference>
<evidence type="ECO:0000259" key="1">
    <source>
        <dbReference type="PROSITE" id="PS50114"/>
    </source>
</evidence>
<sequence length="85" mass="9918">MKYLLLYHSKNSRIFISLSEKENENYAIVFNPSNVYPDNEGVFKCIKCLSISTRMWKGNVSGDFYCPTCKHYIGHFEMKNLIQIG</sequence>
<organism evidence="2">
    <name type="scientific">viral metagenome</name>
    <dbReference type="NCBI Taxonomy" id="1070528"/>
    <lineage>
        <taxon>unclassified sequences</taxon>
        <taxon>metagenomes</taxon>
        <taxon>organismal metagenomes</taxon>
    </lineage>
</organism>